<dbReference type="InterPro" id="IPR041205">
    <property type="entry name" value="ScsC_N"/>
</dbReference>
<evidence type="ECO:0000313" key="3">
    <source>
        <dbReference type="EMBL" id="PDO82747.1"/>
    </source>
</evidence>
<comment type="caution">
    <text evidence="3">The sequence shown here is derived from an EMBL/GenBank/DDBJ whole genome shotgun (WGS) entry which is preliminary data.</text>
</comment>
<evidence type="ECO:0000313" key="4">
    <source>
        <dbReference type="Proteomes" id="UP000219642"/>
    </source>
</evidence>
<protein>
    <submittedName>
        <fullName evidence="3">Disulfide bond formation protein DsbA</fullName>
    </submittedName>
</protein>
<gene>
    <name evidence="3" type="ORF">BK796_21940</name>
</gene>
<proteinExistence type="predicted"/>
<reference evidence="3 4" key="1">
    <citation type="submission" date="2017-06" db="EMBL/GenBank/DDBJ databases">
        <title>Draft genome sequence of nitrogen-fixing Kosakonia pseudosacchari strain NN143 isolated from sugarcane roots.</title>
        <authorList>
            <person name="Li Y."/>
            <person name="Li S."/>
            <person name="Lin L."/>
            <person name="Wu X."/>
            <person name="Yang L."/>
            <person name="Li Y."/>
            <person name="An Q."/>
        </authorList>
    </citation>
    <scope>NUCLEOTIDE SEQUENCE [LARGE SCALE GENOMIC DNA]</scope>
    <source>
        <strain evidence="3 4">NN143</strain>
    </source>
</reference>
<sequence length="260" mass="28455">MKLNKIVSLLVTTYAFAFLTPLHAAPAPVFTPEQEAQIGRIAADYLVQHPEILVQVSQKLQQQQQERQQMALTARVMDNQAALLQDADTPSVGPAKAKVAVIEFFDYQCVYCSRLAPGLEQVMKSRPDVRFIFKEWPIFASKWEASSTAAQRGIDVWKQKGAAGYLKFHNGIYHTGHNEGELTTEDIDAAARTAGVTELKPIDYTAVLEKNDTLAQALGLTGTPGLIVMPVQNATPKNITVFAGLASPQQLLAAIDKAQH</sequence>
<dbReference type="InterPro" id="IPR013766">
    <property type="entry name" value="Thioredoxin_domain"/>
</dbReference>
<organism evidence="3 4">
    <name type="scientific">Kosakonia pseudosacchari</name>
    <dbReference type="NCBI Taxonomy" id="1646340"/>
    <lineage>
        <taxon>Bacteria</taxon>
        <taxon>Pseudomonadati</taxon>
        <taxon>Pseudomonadota</taxon>
        <taxon>Gammaproteobacteria</taxon>
        <taxon>Enterobacterales</taxon>
        <taxon>Enterobacteriaceae</taxon>
        <taxon>Kosakonia</taxon>
    </lineage>
</organism>
<feature type="domain" description="Thioredoxin" evidence="2">
    <location>
        <begin position="21"/>
        <end position="260"/>
    </location>
</feature>
<name>A0ABX4IIM2_9ENTR</name>
<feature type="chain" id="PRO_5046011791" evidence="1">
    <location>
        <begin position="25"/>
        <end position="260"/>
    </location>
</feature>
<dbReference type="Proteomes" id="UP000219642">
    <property type="component" value="Unassembled WGS sequence"/>
</dbReference>
<dbReference type="InterPro" id="IPR012336">
    <property type="entry name" value="Thioredoxin-like_fold"/>
</dbReference>
<dbReference type="SUPFAM" id="SSF52833">
    <property type="entry name" value="Thioredoxin-like"/>
    <property type="match status" value="1"/>
</dbReference>
<dbReference type="Pfam" id="PF18312">
    <property type="entry name" value="ScsC_N"/>
    <property type="match status" value="1"/>
</dbReference>
<dbReference type="PROSITE" id="PS51352">
    <property type="entry name" value="THIOREDOXIN_2"/>
    <property type="match status" value="1"/>
</dbReference>
<dbReference type="CDD" id="cd03023">
    <property type="entry name" value="DsbA_Com1_like"/>
    <property type="match status" value="1"/>
</dbReference>
<dbReference type="InterPro" id="IPR036249">
    <property type="entry name" value="Thioredoxin-like_sf"/>
</dbReference>
<accession>A0ABX4IIM2</accession>
<keyword evidence="4" id="KW-1185">Reference proteome</keyword>
<keyword evidence="1" id="KW-0732">Signal</keyword>
<dbReference type="EMBL" id="NITV01000016">
    <property type="protein sequence ID" value="PDO82747.1"/>
    <property type="molecule type" value="Genomic_DNA"/>
</dbReference>
<dbReference type="Gene3D" id="3.40.30.10">
    <property type="entry name" value="Glutaredoxin"/>
    <property type="match status" value="1"/>
</dbReference>
<feature type="signal peptide" evidence="1">
    <location>
        <begin position="1"/>
        <end position="24"/>
    </location>
</feature>
<dbReference type="Pfam" id="PF13462">
    <property type="entry name" value="Thioredoxin_4"/>
    <property type="match status" value="1"/>
</dbReference>
<evidence type="ECO:0000256" key="1">
    <source>
        <dbReference type="SAM" id="SignalP"/>
    </source>
</evidence>
<evidence type="ECO:0000259" key="2">
    <source>
        <dbReference type="PROSITE" id="PS51352"/>
    </source>
</evidence>
<dbReference type="RefSeq" id="WP_097401997.1">
    <property type="nucleotide sequence ID" value="NZ_NITV01000016.1"/>
</dbReference>